<dbReference type="EMBL" id="FP929052">
    <property type="protein sequence ID" value="CBL17503.1"/>
    <property type="molecule type" value="Genomic_DNA"/>
</dbReference>
<dbReference type="BioCyc" id="RCHA213810:RUM_RS06765-MONOMER"/>
<reference evidence="1" key="2">
    <citation type="submission" date="2010-03" db="EMBL/GenBank/DDBJ databases">
        <authorList>
            <person name="Pajon A."/>
        </authorList>
    </citation>
    <scope>NUCLEOTIDE SEQUENCE</scope>
    <source>
        <strain evidence="1">Type strain: 18P13</strain>
    </source>
</reference>
<proteinExistence type="predicted"/>
<gene>
    <name evidence="1" type="ordered locus">RUM_13900</name>
</gene>
<accession>D4LD08</accession>
<keyword evidence="2" id="KW-1185">Reference proteome</keyword>
<dbReference type="HOGENOM" id="CLU_051643_0_0_9"/>
<dbReference type="NCBIfam" id="NF038110">
    <property type="entry name" value="Lys_methyl_FliB"/>
    <property type="match status" value="1"/>
</dbReference>
<evidence type="ECO:0008006" key="3">
    <source>
        <dbReference type="Google" id="ProtNLM"/>
    </source>
</evidence>
<dbReference type="Proteomes" id="UP000007054">
    <property type="component" value="Chromosome"/>
</dbReference>
<name>D4LD08_RUMC1</name>
<dbReference type="STRING" id="213810.RUM_13900"/>
<dbReference type="AlphaFoldDB" id="D4LD08"/>
<sequence length="377" mass="42635">MPHYFRDFHCTGTACRDNCCCVGWEIEIDPDTAQAYRNMEGELGDRLRAALYEEDGCTCMGQVDGKCPFLDPQNLCSIQQILGADMLGEICREHPRYYAWFRGLTEAGVGMCCEEAARLILSDPAPDTFLTEESQEDNDFDYDPAVFDALFAARETAFQLLQNRSMPLTERLALFLVFADGLQEDLDLDEPEQIYQDIRQFSDTAYCKALLNTLSVRSRQDPDHAAHWRALLELITGLDILDTAWKRGLEQLAEQPEVLFCKGHAFRETAAPFAYAFEHGAVYHTYRYFLKAVFDGDLVAKAQLTVIATLILGVCCMADWNQSGTLSLEQIIRQAKIFSQEVEYSMENLDTLAEASYRTDVFHTQGFVSMLLGQSNV</sequence>
<evidence type="ECO:0000313" key="1">
    <source>
        <dbReference type="EMBL" id="CBL17503.1"/>
    </source>
</evidence>
<protein>
    <recommendedName>
        <fullName evidence="3">Flagellin lysine-N-methylase</fullName>
    </recommendedName>
</protein>
<evidence type="ECO:0000313" key="2">
    <source>
        <dbReference type="Proteomes" id="UP000007054"/>
    </source>
</evidence>
<dbReference type="PATRIC" id="fig|213810.4.peg.1286"/>
<dbReference type="KEGG" id="rch:RUM_13900"/>
<reference evidence="1" key="1">
    <citation type="submission" date="2010-03" db="EMBL/GenBank/DDBJ databases">
        <title>The genome sequence of Ruminococcus sp. 18P13.</title>
        <authorList>
            <consortium name="metaHIT consortium -- http://www.metahit.eu/"/>
            <person name="Pajon A."/>
            <person name="Turner K."/>
            <person name="Parkhill J."/>
            <person name="Bernalier A."/>
        </authorList>
    </citation>
    <scope>NUCLEOTIDE SEQUENCE [LARGE SCALE GENOMIC DNA]</scope>
    <source>
        <strain evidence="1">Type strain: 18P13</strain>
    </source>
</reference>
<organism evidence="1 2">
    <name type="scientific">Ruminococcus champanellensis (strain DSM 18848 / JCM 17042 / KCTC 15320 / 18P13)</name>
    <dbReference type="NCBI Taxonomy" id="213810"/>
    <lineage>
        <taxon>Bacteria</taxon>
        <taxon>Bacillati</taxon>
        <taxon>Bacillota</taxon>
        <taxon>Clostridia</taxon>
        <taxon>Eubacteriales</taxon>
        <taxon>Oscillospiraceae</taxon>
        <taxon>Ruminococcus</taxon>
    </lineage>
</organism>